<dbReference type="SUPFAM" id="SSF109709">
    <property type="entry name" value="KorB DNA-binding domain-like"/>
    <property type="match status" value="1"/>
</dbReference>
<comment type="similarity">
    <text evidence="1">Belongs to the ParB family.</text>
</comment>
<dbReference type="SMART" id="SM00739">
    <property type="entry name" value="KOW"/>
    <property type="match status" value="3"/>
</dbReference>
<dbReference type="Gene3D" id="3.90.1530.30">
    <property type="match status" value="1"/>
</dbReference>
<dbReference type="InterPro" id="IPR003115">
    <property type="entry name" value="ParB_N"/>
</dbReference>
<comment type="caution">
    <text evidence="6">The sequence shown here is derived from an EMBL/GenBank/DDBJ whole genome shotgun (WGS) entry which is preliminary data.</text>
</comment>
<dbReference type="CDD" id="cd16393">
    <property type="entry name" value="SPO0J_N"/>
    <property type="match status" value="1"/>
</dbReference>
<evidence type="ECO:0000256" key="3">
    <source>
        <dbReference type="SAM" id="MobiDB-lite"/>
    </source>
</evidence>
<proteinExistence type="inferred from homology"/>
<feature type="region of interest" description="Disordered" evidence="3">
    <location>
        <begin position="299"/>
        <end position="322"/>
    </location>
</feature>
<keyword evidence="7" id="KW-1185">Reference proteome</keyword>
<dbReference type="RefSeq" id="WP_377609795.1">
    <property type="nucleotide sequence ID" value="NZ_JBHUPA010000002.1"/>
</dbReference>
<evidence type="ECO:0000259" key="5">
    <source>
        <dbReference type="SMART" id="SM00739"/>
    </source>
</evidence>
<dbReference type="SUPFAM" id="SSF110849">
    <property type="entry name" value="ParB/Sulfiredoxin"/>
    <property type="match status" value="1"/>
</dbReference>
<evidence type="ECO:0000259" key="4">
    <source>
        <dbReference type="SMART" id="SM00470"/>
    </source>
</evidence>
<feature type="compositionally biased region" description="Polar residues" evidence="3">
    <location>
        <begin position="311"/>
        <end position="321"/>
    </location>
</feature>
<dbReference type="Pfam" id="PF02195">
    <property type="entry name" value="ParB_N"/>
    <property type="match status" value="1"/>
</dbReference>
<dbReference type="Pfam" id="PF17762">
    <property type="entry name" value="HTH_ParB"/>
    <property type="match status" value="1"/>
</dbReference>
<dbReference type="InterPro" id="IPR004437">
    <property type="entry name" value="ParB/RepB/Spo0J"/>
</dbReference>
<dbReference type="PANTHER" id="PTHR33375:SF1">
    <property type="entry name" value="CHROMOSOME-PARTITIONING PROTEIN PARB-RELATED"/>
    <property type="match status" value="1"/>
</dbReference>
<evidence type="ECO:0000256" key="1">
    <source>
        <dbReference type="ARBA" id="ARBA00006295"/>
    </source>
</evidence>
<evidence type="ECO:0000313" key="6">
    <source>
        <dbReference type="EMBL" id="MFD2961588.1"/>
    </source>
</evidence>
<dbReference type="SMART" id="SM00470">
    <property type="entry name" value="ParB"/>
    <property type="match status" value="1"/>
</dbReference>
<dbReference type="Proteomes" id="UP001597560">
    <property type="component" value="Unassembled WGS sequence"/>
</dbReference>
<feature type="domain" description="ParB-like N-terminal" evidence="4">
    <location>
        <begin position="327"/>
        <end position="419"/>
    </location>
</feature>
<dbReference type="EMBL" id="JBHUPA010000002">
    <property type="protein sequence ID" value="MFD2961588.1"/>
    <property type="molecule type" value="Genomic_DNA"/>
</dbReference>
<dbReference type="InterPro" id="IPR005824">
    <property type="entry name" value="KOW"/>
</dbReference>
<protein>
    <submittedName>
        <fullName evidence="6">ParB/RepB/Spo0J family partition protein</fullName>
    </submittedName>
</protein>
<dbReference type="InterPro" id="IPR050336">
    <property type="entry name" value="Chromosome_partition/occlusion"/>
</dbReference>
<evidence type="ECO:0000256" key="2">
    <source>
        <dbReference type="ARBA" id="ARBA00022829"/>
    </source>
</evidence>
<dbReference type="PANTHER" id="PTHR33375">
    <property type="entry name" value="CHROMOSOME-PARTITIONING PROTEIN PARB-RELATED"/>
    <property type="match status" value="1"/>
</dbReference>
<keyword evidence="2" id="KW-0159">Chromosome partition</keyword>
<reference evidence="7" key="1">
    <citation type="journal article" date="2019" name="Int. J. Syst. Evol. Microbiol.">
        <title>The Global Catalogue of Microorganisms (GCM) 10K type strain sequencing project: providing services to taxonomists for standard genome sequencing and annotation.</title>
        <authorList>
            <consortium name="The Broad Institute Genomics Platform"/>
            <consortium name="The Broad Institute Genome Sequencing Center for Infectious Disease"/>
            <person name="Wu L."/>
            <person name="Ma J."/>
        </authorList>
    </citation>
    <scope>NUCLEOTIDE SEQUENCE [LARGE SCALE GENOMIC DNA]</scope>
    <source>
        <strain evidence="7">KCTC 23098</strain>
    </source>
</reference>
<evidence type="ECO:0000313" key="7">
    <source>
        <dbReference type="Proteomes" id="UP001597560"/>
    </source>
</evidence>
<name>A0ABW6AZ94_9SPHI</name>
<organism evidence="6 7">
    <name type="scientific">Olivibacter jilunii</name>
    <dbReference type="NCBI Taxonomy" id="985016"/>
    <lineage>
        <taxon>Bacteria</taxon>
        <taxon>Pseudomonadati</taxon>
        <taxon>Bacteroidota</taxon>
        <taxon>Sphingobacteriia</taxon>
        <taxon>Sphingobacteriales</taxon>
        <taxon>Sphingobacteriaceae</taxon>
        <taxon>Olivibacter</taxon>
    </lineage>
</organism>
<feature type="domain" description="KOW" evidence="5">
    <location>
        <begin position="131"/>
        <end position="158"/>
    </location>
</feature>
<accession>A0ABW6AZ94</accession>
<dbReference type="InterPro" id="IPR041468">
    <property type="entry name" value="HTH_ParB/Spo0J"/>
</dbReference>
<dbReference type="NCBIfam" id="TIGR00180">
    <property type="entry name" value="parB_part"/>
    <property type="match status" value="1"/>
</dbReference>
<feature type="domain" description="KOW" evidence="5">
    <location>
        <begin position="57"/>
        <end position="89"/>
    </location>
</feature>
<gene>
    <name evidence="6" type="ORF">ACFS6J_07325</name>
</gene>
<dbReference type="Gene3D" id="1.10.10.2830">
    <property type="match status" value="1"/>
</dbReference>
<dbReference type="InterPro" id="IPR036086">
    <property type="entry name" value="ParB/Sulfiredoxin_sf"/>
</dbReference>
<feature type="domain" description="KOW" evidence="5">
    <location>
        <begin position="210"/>
        <end position="237"/>
    </location>
</feature>
<sequence>MKSEKLMWITFGAYKGEKGIVVDEKEGVITVEVQKRDGSRPKASVLKSWLDEVQPEKFEPGTSVLISTGTWKSGDFKGMLGTVIGLTEGTNSIYDIEVSDKGEKKTVPCYKSWLKVTELPEETETDHHQCPFDIGDLVAITKGLNKDKTAVVSDISSYRLTTGFIYIDIFSDDLETIIKSNRMTSVDKLKKINDSIDFPGITGTDFSGEETSVGDTVKIMDGKFKGSFGKAVEFLGKVMTKVEIDDPKDGLITTACFNSWLIKSNVSVEISSTLERDFRPIGEALTELLKPSEKVKQKRPKSNVKAIEQESPLSYQPTSEPGTVELKNIPLRQLVASPTNPRKTFHENDLQELSDSIREKGVVQPIVVRKSEQFADTYEVVCGERRFRASKIAGVDSIPAVVRSLTDTEALDLQIVENLQRKNVHPMEEASAFKVLNENNGISIQDMAIKVGKSESYVAKRLKLNDLIPDIQEMFLDNKVSLSLALKLSRTDGAIQNDVIKPYENWREKSNWKLDNYNVSNILERHEVDLDDAPFDLADKTLKQESGPCLSCQYNSSNQPLLFGDEKSICRNPACYASKIMLNLEIQIGKSVNENIVFLNETYHPSEQDKTRIKELRDLGMPVLNIYDDYRSANSDEEGPDIMKGLIISSYHQHSLGSYKNVRLLGKLLSKPDSSTPNIEAKNNILSKEARAKELDICKNINAVIEGIKSVEVEKLSENKMQLSTAERIAITYALYDENRYGFGSWLRSQIGIKQDYPNGNDVFNAIKEKFESLSCALLDNHQQLFLDLVIRKYIMSYIVGTTEFSHNPFRTGPGHTIDMMATEWYGNEYQSIKIKQQEIADKRANRVEQKLKQLENEKEG</sequence>